<dbReference type="NCBIfam" id="NF002558">
    <property type="entry name" value="PRK02126.1"/>
    <property type="match status" value="1"/>
</dbReference>
<comment type="caution">
    <text evidence="1">The sequence shown here is derived from an EMBL/GenBank/DDBJ whole genome shotgun (WGS) entry which is preliminary data.</text>
</comment>
<proteinExistence type="predicted"/>
<evidence type="ECO:0000313" key="1">
    <source>
        <dbReference type="EMBL" id="PTQ13177.1"/>
    </source>
</evidence>
<dbReference type="SUPFAM" id="SSF56281">
    <property type="entry name" value="Metallo-hydrolase/oxidoreductase"/>
    <property type="match status" value="1"/>
</dbReference>
<gene>
    <name evidence="1" type="ORF">CLG96_03350</name>
</gene>
<dbReference type="OrthoDB" id="9803916at2"/>
<sequence length="345" mass="37886">MRPLMHPRLVNGRFGDPALFVEILHQRSALLFDMGDLSALSARDLLRITHVCISHMHIDHFIGFDALLRVAIGREKRIEMVGPAGFIDAVGHRLAGYSWDLVDRYETDLVFDVTELVSLKMARHARFRFKAAFARENRGEHAIDGGMIIAEPGFRVTAAILEHHGACLGFAIAEPVHINVWKNRLDERRLATGAWLQPLKKAVRDGLGDAHPIRLPDGSTAPVGQLRDLLSIGPGQKIAYVTDVADTAANRAAIAALAEGADIFFIESRFAAADRDQAARRAHLTTTAAGEIARRAGVRRVEPFHFSPRYEQAEQAMLIEVQAAFAGEAVMPDGAQPHGLEQPIS</sequence>
<dbReference type="InterPro" id="IPR036866">
    <property type="entry name" value="RibonucZ/Hydroxyglut_hydro"/>
</dbReference>
<protein>
    <submittedName>
        <fullName evidence="1">Ribonuclease Z</fullName>
        <ecNumber evidence="1">3.1.26.11</ecNumber>
    </submittedName>
</protein>
<keyword evidence="2" id="KW-1185">Reference proteome</keyword>
<dbReference type="RefSeq" id="WP_107966411.1">
    <property type="nucleotide sequence ID" value="NZ_NWBU01000004.1"/>
</dbReference>
<keyword evidence="1" id="KW-0378">Hydrolase</keyword>
<dbReference type="AlphaFoldDB" id="A0A2T5G1Z2"/>
<dbReference type="PANTHER" id="PTHR46018">
    <property type="entry name" value="ZINC PHOSPHODIESTERASE ELAC PROTEIN 1"/>
    <property type="match status" value="1"/>
</dbReference>
<organism evidence="1 2">
    <name type="scientific">Sphingomonas oleivorans</name>
    <dbReference type="NCBI Taxonomy" id="1735121"/>
    <lineage>
        <taxon>Bacteria</taxon>
        <taxon>Pseudomonadati</taxon>
        <taxon>Pseudomonadota</taxon>
        <taxon>Alphaproteobacteria</taxon>
        <taxon>Sphingomonadales</taxon>
        <taxon>Sphingomonadaceae</taxon>
        <taxon>Sphingomonas</taxon>
    </lineage>
</organism>
<dbReference type="EMBL" id="NWBU01000004">
    <property type="protein sequence ID" value="PTQ13177.1"/>
    <property type="molecule type" value="Genomic_DNA"/>
</dbReference>
<evidence type="ECO:0000313" key="2">
    <source>
        <dbReference type="Proteomes" id="UP000244162"/>
    </source>
</evidence>
<dbReference type="PANTHER" id="PTHR46018:SF7">
    <property type="entry name" value="RIBONUCLEASE Z"/>
    <property type="match status" value="1"/>
</dbReference>
<dbReference type="Gene3D" id="3.60.15.10">
    <property type="entry name" value="Ribonuclease Z/Hydroxyacylglutathione hydrolase-like"/>
    <property type="match status" value="1"/>
</dbReference>
<accession>A0A2T5G1Z2</accession>
<dbReference type="GO" id="GO:0042781">
    <property type="term" value="F:3'-tRNA processing endoribonuclease activity"/>
    <property type="evidence" value="ECO:0007669"/>
    <property type="project" value="UniProtKB-EC"/>
</dbReference>
<dbReference type="Proteomes" id="UP000244162">
    <property type="component" value="Unassembled WGS sequence"/>
</dbReference>
<reference evidence="1 2" key="1">
    <citation type="submission" date="2017-09" db="EMBL/GenBank/DDBJ databases">
        <title>Sphingomonas panjinensis sp.nov., isolated from oil-contaminated soil.</title>
        <authorList>
            <person name="Wang L."/>
            <person name="Chen L."/>
        </authorList>
    </citation>
    <scope>NUCLEOTIDE SEQUENCE [LARGE SCALE GENOMIC DNA]</scope>
    <source>
        <strain evidence="1 2">FW-11</strain>
    </source>
</reference>
<dbReference type="EC" id="3.1.26.11" evidence="1"/>
<name>A0A2T5G1Z2_9SPHN</name>